<dbReference type="STRING" id="573321.SAMN04488505_102306"/>
<sequence length="420" mass="47789">MKSLIICCLLLLTLIADHAPAGNPYYDFPETIIAHSQDNIKNGTLSQLLAICGYYRESMQYEDSLGAVKLSLASYKVTAAKPVIINEAGKYRFLLINEAHNRPQHRLFTKSLLKELYAKGYRVFMAEGIQQGNTLSAKGYPVSTDGRLLNEPNYASLLRYARKLGYKIYAYEYEPPKQTWDDSIKLDQYGSMKYLSYEPKDSMSVIRNKNGEITWLHYTSVREEQQAANIVKVMKENPGARFVIHVGYAHLQECCYMMTSQLKTLLNQEDVFTINQTNLDERRTILDTATGDIVSRPFFYLLKYKDQHKFYRNAEGGAVDLNVFNAQLKDSLNRPGYLWMDVEKRFPYYIPASQLKDGPCIYSAYDAAEYAAEGSNTIAKDVICVKNVNAAPPLLLYKGNYTIVKKMQDGSYSSFTANIP</sequence>
<reference evidence="2 3" key="1">
    <citation type="submission" date="2016-10" db="EMBL/GenBank/DDBJ databases">
        <authorList>
            <person name="de Groot N.N."/>
        </authorList>
    </citation>
    <scope>NUCLEOTIDE SEQUENCE [LARGE SCALE GENOMIC DNA]</scope>
    <source>
        <strain evidence="2 3">DSM 21039</strain>
    </source>
</reference>
<dbReference type="OrthoDB" id="277629at2"/>
<evidence type="ECO:0000313" key="2">
    <source>
        <dbReference type="EMBL" id="SEL45477.1"/>
    </source>
</evidence>
<proteinExistence type="predicted"/>
<name>A0A1H7QDV2_9BACT</name>
<organism evidence="2 3">
    <name type="scientific">Chitinophaga rupis</name>
    <dbReference type="NCBI Taxonomy" id="573321"/>
    <lineage>
        <taxon>Bacteria</taxon>
        <taxon>Pseudomonadati</taxon>
        <taxon>Bacteroidota</taxon>
        <taxon>Chitinophagia</taxon>
        <taxon>Chitinophagales</taxon>
        <taxon>Chitinophagaceae</taxon>
        <taxon>Chitinophaga</taxon>
    </lineage>
</organism>
<evidence type="ECO:0000313" key="3">
    <source>
        <dbReference type="Proteomes" id="UP000198984"/>
    </source>
</evidence>
<evidence type="ECO:0000256" key="1">
    <source>
        <dbReference type="SAM" id="SignalP"/>
    </source>
</evidence>
<feature type="chain" id="PRO_5011593726" evidence="1">
    <location>
        <begin position="22"/>
        <end position="420"/>
    </location>
</feature>
<gene>
    <name evidence="2" type="ORF">SAMN04488505_102306</name>
</gene>
<feature type="signal peptide" evidence="1">
    <location>
        <begin position="1"/>
        <end position="21"/>
    </location>
</feature>
<keyword evidence="1" id="KW-0732">Signal</keyword>
<dbReference type="RefSeq" id="WP_143080944.1">
    <property type="nucleotide sequence ID" value="NZ_FOBB01000002.1"/>
</dbReference>
<accession>A0A1H7QDV2</accession>
<keyword evidence="3" id="KW-1185">Reference proteome</keyword>
<protein>
    <submittedName>
        <fullName evidence="2">Uncharacterized protein</fullName>
    </submittedName>
</protein>
<dbReference type="EMBL" id="FOBB01000002">
    <property type="protein sequence ID" value="SEL45477.1"/>
    <property type="molecule type" value="Genomic_DNA"/>
</dbReference>
<dbReference type="Proteomes" id="UP000198984">
    <property type="component" value="Unassembled WGS sequence"/>
</dbReference>
<dbReference type="AlphaFoldDB" id="A0A1H7QDV2"/>